<dbReference type="InterPro" id="IPR013830">
    <property type="entry name" value="SGNH_hydro"/>
</dbReference>
<feature type="compositionally biased region" description="Basic and acidic residues" evidence="1">
    <location>
        <begin position="1058"/>
        <end position="1070"/>
    </location>
</feature>
<dbReference type="HOGENOM" id="CLU_288226_0_0_1"/>
<dbReference type="InterPro" id="IPR036514">
    <property type="entry name" value="SGNH_hydro_sf"/>
</dbReference>
<name>K1WIY6_MARBU</name>
<feature type="compositionally biased region" description="Polar residues" evidence="1">
    <location>
        <begin position="985"/>
        <end position="1001"/>
    </location>
</feature>
<reference evidence="3 4" key="1">
    <citation type="journal article" date="2012" name="BMC Genomics">
        <title>Sequencing the genome of Marssonina brunnea reveals fungus-poplar co-evolution.</title>
        <authorList>
            <person name="Zhu S."/>
            <person name="Cao Y.-Z."/>
            <person name="Jiang C."/>
            <person name="Tan B.-Y."/>
            <person name="Wang Z."/>
            <person name="Feng S."/>
            <person name="Zhang L."/>
            <person name="Su X.-H."/>
            <person name="Brejova B."/>
            <person name="Vinar T."/>
            <person name="Xu M."/>
            <person name="Wang M.-X."/>
            <person name="Zhang S.-G."/>
            <person name="Huang M.-R."/>
            <person name="Wu R."/>
            <person name="Zhou Y."/>
        </authorList>
    </citation>
    <scope>NUCLEOTIDE SEQUENCE [LARGE SCALE GENOMIC DNA]</scope>
    <source>
        <strain evidence="3 4">MB_m1</strain>
    </source>
</reference>
<dbReference type="OrthoDB" id="5369841at2759"/>
<gene>
    <name evidence="3" type="ORF">MBM_04461</name>
</gene>
<dbReference type="CDD" id="cd01838">
    <property type="entry name" value="Isoamyl_acetate_hydrolase_like"/>
    <property type="match status" value="1"/>
</dbReference>
<dbReference type="Proteomes" id="UP000006753">
    <property type="component" value="Unassembled WGS sequence"/>
</dbReference>
<evidence type="ECO:0000313" key="3">
    <source>
        <dbReference type="EMBL" id="EKD17600.1"/>
    </source>
</evidence>
<organism evidence="3 4">
    <name type="scientific">Marssonina brunnea f. sp. multigermtubi (strain MB_m1)</name>
    <name type="common">Marssonina leaf spot fungus</name>
    <dbReference type="NCBI Taxonomy" id="1072389"/>
    <lineage>
        <taxon>Eukaryota</taxon>
        <taxon>Fungi</taxon>
        <taxon>Dikarya</taxon>
        <taxon>Ascomycota</taxon>
        <taxon>Pezizomycotina</taxon>
        <taxon>Leotiomycetes</taxon>
        <taxon>Helotiales</taxon>
        <taxon>Drepanopezizaceae</taxon>
        <taxon>Drepanopeziza</taxon>
    </lineage>
</organism>
<evidence type="ECO:0000256" key="1">
    <source>
        <dbReference type="SAM" id="MobiDB-lite"/>
    </source>
</evidence>
<feature type="compositionally biased region" description="Polar residues" evidence="1">
    <location>
        <begin position="621"/>
        <end position="630"/>
    </location>
</feature>
<dbReference type="GO" id="GO:0016787">
    <property type="term" value="F:hydrolase activity"/>
    <property type="evidence" value="ECO:0007669"/>
    <property type="project" value="UniProtKB-KW"/>
</dbReference>
<evidence type="ECO:0000313" key="4">
    <source>
        <dbReference type="Proteomes" id="UP000006753"/>
    </source>
</evidence>
<dbReference type="OMA" id="FICLAPR"/>
<evidence type="ECO:0000259" key="2">
    <source>
        <dbReference type="Pfam" id="PF13472"/>
    </source>
</evidence>
<dbReference type="Pfam" id="PF13472">
    <property type="entry name" value="Lipase_GDSL_2"/>
    <property type="match status" value="1"/>
</dbReference>
<dbReference type="AlphaFoldDB" id="K1WIY6"/>
<feature type="compositionally biased region" description="Polar residues" evidence="1">
    <location>
        <begin position="1079"/>
        <end position="1089"/>
    </location>
</feature>
<dbReference type="SUPFAM" id="SSF52266">
    <property type="entry name" value="SGNH hydrolase"/>
    <property type="match status" value="1"/>
</dbReference>
<feature type="compositionally biased region" description="Polar residues" evidence="1">
    <location>
        <begin position="914"/>
        <end position="924"/>
    </location>
</feature>
<keyword evidence="4" id="KW-1185">Reference proteome</keyword>
<feature type="compositionally biased region" description="Basic and acidic residues" evidence="1">
    <location>
        <begin position="631"/>
        <end position="644"/>
    </location>
</feature>
<feature type="region of interest" description="Disordered" evidence="1">
    <location>
        <begin position="608"/>
        <end position="669"/>
    </location>
</feature>
<dbReference type="InterPro" id="IPR045136">
    <property type="entry name" value="Iah1-like"/>
</dbReference>
<dbReference type="Gene3D" id="3.40.50.1110">
    <property type="entry name" value="SGNH hydrolase"/>
    <property type="match status" value="1"/>
</dbReference>
<dbReference type="KEGG" id="mbe:MBM_04461"/>
<keyword evidence="3" id="KW-0378">Hydrolase</keyword>
<sequence length="1111" mass="121449">MIKDNYSNKQQQQQQQHMATAKRYPQLILLGDSILQNTLLVRDGFSFQAGLAEHCLRRLDIINRGFSGYSTANISVILPDIIPSPSAAKVDYLIILLGSNDACLPDSPSGQHVSLEKYRENLTAILTHPSVTAHDPKILLVTPPPVHEVHLQEGDLARGYTALTRHQAVTAKYADVVRDIAIQFKNNNVDLVDLWTTLTQEAARLTPGYVNDGKLIGTLETGENPGLRALLVDGLHLTGAGYSVFLNEVVPFIGPEWAQEPETNPKWIFPCSGYCASIDETKWVQGRTTIVILKNTETKVVILILQRKTFTSQNLIVCCLNAVVPELLFCSRVSDSFPPQIDQLPQPQVTILSSTVVNQRGDQDRRSQVDAVEEADFANLLCKRGLEGRYCQDHIRKVTWPLRSLSLEPFVGANCCLHCIEYEADRPLIQSGNTAPRLAGHSYFEKYSIKADRVQGSSQRSFGGSFICLAPRLLHLAYKRRLGMDPQFVATREELYHVQMEIKHVQTVQTSHADRLSRLERRQADDAALKSVWGPSSPFPGGILSGTPQQGPVLNSSADVFDDFDDEQGQNLLGSLQLEPDEEPVRRGTSRANSVRFDVSALQGSNWAAGPRNLGEFAPTRPNSAFSSHPMTERTLSHKSDGRHSSAGHSVHSMHSAPSGRTSSLGLDTNFLIGGQDDDESPLDIPDPPPGLFILGSVPSIIRCWLTTNFSHNALLYAAVCTGSQRSTLDYSLVKELGLADQVHKDSTSRNVIKLPLYLPEAVITQPVSRSNSPAPCLPALTTDFEIIGMTQRGNSDRKKIRVFLGSDTLRAHNADILLSQNLMVLYGDDRNKLSVPFVRPEDENMFKNLQTTNVLAERNELKATAPAFTPTESKAKVEPTPDAVNFALTSGTAKVGDTNPDKHQLPTAVEPQSPYTPAFASQVNDRERASSVKSGNGVVNGSATDSERQHIGDTSATEPEASDTHTPEPNRRESSGGIWGSWRQAGSINGSETESTSGYQRATRGGRSMKVLKPSSKPAIPAPTRSSSSARTDPPRASGEARRKSQATGTENVSLRWETKRTGSEEQRPPHSHPRVASITTMPRSSNPIGGASAFVWMNPGKPKASATAE</sequence>
<dbReference type="STRING" id="1072389.K1WIY6"/>
<protein>
    <submittedName>
        <fullName evidence="3">Ubiquitin carboxyl-terminal hydrolase 19</fullName>
    </submittedName>
</protein>
<dbReference type="PANTHER" id="PTHR14209">
    <property type="entry name" value="ISOAMYL ACETATE-HYDROLYZING ESTERASE 1"/>
    <property type="match status" value="1"/>
</dbReference>
<feature type="compositionally biased region" description="Polar residues" evidence="1">
    <location>
        <begin position="932"/>
        <end position="945"/>
    </location>
</feature>
<feature type="compositionally biased region" description="Basic and acidic residues" evidence="1">
    <location>
        <begin position="963"/>
        <end position="975"/>
    </location>
</feature>
<dbReference type="eggNOG" id="KOG3035">
    <property type="taxonomic scope" value="Eukaryota"/>
</dbReference>
<dbReference type="EMBL" id="JH921436">
    <property type="protein sequence ID" value="EKD17600.1"/>
    <property type="molecule type" value="Genomic_DNA"/>
</dbReference>
<dbReference type="InParanoid" id="K1WIY6"/>
<dbReference type="PANTHER" id="PTHR14209:SF19">
    <property type="entry name" value="ISOAMYL ACETATE-HYDROLYZING ESTERASE 1 HOMOLOG"/>
    <property type="match status" value="1"/>
</dbReference>
<accession>K1WIY6</accession>
<feature type="region of interest" description="Disordered" evidence="1">
    <location>
        <begin position="893"/>
        <end position="1111"/>
    </location>
</feature>
<proteinExistence type="predicted"/>
<feature type="domain" description="SGNH hydrolase-type esterase" evidence="2">
    <location>
        <begin position="29"/>
        <end position="243"/>
    </location>
</feature>